<dbReference type="FunFam" id="1.10.10.140:FF:000001">
    <property type="entry name" value="Cytochrome c oxidase subunit 6B1"/>
    <property type="match status" value="1"/>
</dbReference>
<evidence type="ECO:0000313" key="14">
    <source>
        <dbReference type="EMBL" id="KAK7919766.1"/>
    </source>
</evidence>
<dbReference type="Pfam" id="PF02297">
    <property type="entry name" value="COX6B"/>
    <property type="match status" value="1"/>
</dbReference>
<dbReference type="InterPro" id="IPR036549">
    <property type="entry name" value="CX6/COA6-like_sf"/>
</dbReference>
<evidence type="ECO:0000256" key="12">
    <source>
        <dbReference type="SAM" id="Phobius"/>
    </source>
</evidence>
<proteinExistence type="inferred from homology"/>
<dbReference type="PANTHER" id="PTHR21419">
    <property type="match status" value="1"/>
</dbReference>
<dbReference type="Pfam" id="PF23727">
    <property type="entry name" value="Beta-prop_FAM234A_B"/>
    <property type="match status" value="1"/>
</dbReference>
<evidence type="ECO:0000313" key="15">
    <source>
        <dbReference type="Proteomes" id="UP001460270"/>
    </source>
</evidence>
<feature type="compositionally biased region" description="Basic and acidic residues" evidence="11">
    <location>
        <begin position="1"/>
        <end position="18"/>
    </location>
</feature>
<evidence type="ECO:0000256" key="10">
    <source>
        <dbReference type="ARBA" id="ARBA00042114"/>
    </source>
</evidence>
<dbReference type="PANTHER" id="PTHR21419:SF7">
    <property type="entry name" value="PROTEIN FAM234A"/>
    <property type="match status" value="1"/>
</dbReference>
<evidence type="ECO:0000256" key="6">
    <source>
        <dbReference type="ARBA" id="ARBA00023136"/>
    </source>
</evidence>
<dbReference type="Gene3D" id="1.10.10.140">
    <property type="entry name" value="Cytochrome c oxidase, subunit VIb"/>
    <property type="match status" value="1"/>
</dbReference>
<name>A0AAW0PKJ7_9GOBI</name>
<evidence type="ECO:0000256" key="11">
    <source>
        <dbReference type="SAM" id="MobiDB-lite"/>
    </source>
</evidence>
<evidence type="ECO:0000256" key="3">
    <source>
        <dbReference type="ARBA" id="ARBA00022692"/>
    </source>
</evidence>
<dbReference type="SUPFAM" id="SSF47694">
    <property type="entry name" value="Cytochrome c oxidase subunit h"/>
    <property type="match status" value="1"/>
</dbReference>
<keyword evidence="3 12" id="KW-0812">Transmembrane</keyword>
<dbReference type="InterPro" id="IPR055409">
    <property type="entry name" value="Beta-prop_FAM234A_B"/>
</dbReference>
<evidence type="ECO:0000259" key="13">
    <source>
        <dbReference type="Pfam" id="PF23727"/>
    </source>
</evidence>
<keyword evidence="15" id="KW-1185">Reference proteome</keyword>
<feature type="region of interest" description="Disordered" evidence="11">
    <location>
        <begin position="1"/>
        <end position="26"/>
    </location>
</feature>
<dbReference type="Proteomes" id="UP001460270">
    <property type="component" value="Unassembled WGS sequence"/>
</dbReference>
<keyword evidence="6 12" id="KW-0472">Membrane</keyword>
<dbReference type="InterPro" id="IPR011047">
    <property type="entry name" value="Quinoprotein_ADH-like_sf"/>
</dbReference>
<dbReference type="SUPFAM" id="SSF50998">
    <property type="entry name" value="Quinoprotein alcohol dehydrogenase-like"/>
    <property type="match status" value="1"/>
</dbReference>
<keyword evidence="4 12" id="KW-1133">Transmembrane helix</keyword>
<dbReference type="GO" id="GO:0005739">
    <property type="term" value="C:mitochondrion"/>
    <property type="evidence" value="ECO:0007669"/>
    <property type="project" value="UniProtKB-SubCell"/>
</dbReference>
<protein>
    <recommendedName>
        <fullName evidence="9">Cytochrome c oxidase subunit 6B1</fullName>
    </recommendedName>
    <alternativeName>
        <fullName evidence="10">Cytochrome c oxidase subunit VIb isoform 1</fullName>
    </alternativeName>
</protein>
<feature type="domain" description="FAM234A/B beta-propeller" evidence="13">
    <location>
        <begin position="79"/>
        <end position="524"/>
    </location>
</feature>
<dbReference type="InterPro" id="IPR048280">
    <property type="entry name" value="COX6B-like"/>
</dbReference>
<dbReference type="InterPro" id="IPR045232">
    <property type="entry name" value="FAM234"/>
</dbReference>
<comment type="similarity">
    <text evidence="8">Belongs to the FAM234 family.</text>
</comment>
<keyword evidence="7" id="KW-1015">Disulfide bond</keyword>
<reference evidence="15" key="1">
    <citation type="submission" date="2024-04" db="EMBL/GenBank/DDBJ databases">
        <title>Salinicola lusitanus LLJ914,a marine bacterium isolated from the Okinawa Trough.</title>
        <authorList>
            <person name="Li J."/>
        </authorList>
    </citation>
    <scope>NUCLEOTIDE SEQUENCE [LARGE SCALE GENOMIC DNA]</scope>
</reference>
<evidence type="ECO:0000256" key="4">
    <source>
        <dbReference type="ARBA" id="ARBA00022989"/>
    </source>
</evidence>
<evidence type="ECO:0000256" key="8">
    <source>
        <dbReference type="ARBA" id="ARBA00025791"/>
    </source>
</evidence>
<accession>A0AAW0PKJ7</accession>
<evidence type="ECO:0000256" key="9">
    <source>
        <dbReference type="ARBA" id="ARBA00040060"/>
    </source>
</evidence>
<dbReference type="EMBL" id="JBBPFD010000007">
    <property type="protein sequence ID" value="KAK7919766.1"/>
    <property type="molecule type" value="Genomic_DNA"/>
</dbReference>
<dbReference type="CDD" id="cd00926">
    <property type="entry name" value="Cyt_c_Oxidase_VIb"/>
    <property type="match status" value="1"/>
</dbReference>
<feature type="transmembrane region" description="Helical" evidence="12">
    <location>
        <begin position="47"/>
        <end position="67"/>
    </location>
</feature>
<gene>
    <name evidence="14" type="ORF">WMY93_011050</name>
</gene>
<comment type="caution">
    <text evidence="14">The sequence shown here is derived from an EMBL/GenBank/DDBJ whole genome shotgun (WGS) entry which is preliminary data.</text>
</comment>
<evidence type="ECO:0000256" key="7">
    <source>
        <dbReference type="ARBA" id="ARBA00023157"/>
    </source>
</evidence>
<dbReference type="AlphaFoldDB" id="A0AAW0PKJ7"/>
<evidence type="ECO:0000256" key="1">
    <source>
        <dbReference type="ARBA" id="ARBA00004167"/>
    </source>
</evidence>
<evidence type="ECO:0000256" key="5">
    <source>
        <dbReference type="ARBA" id="ARBA00023128"/>
    </source>
</evidence>
<comment type="subcellular location">
    <subcellularLocation>
        <location evidence="1">Membrane</location>
        <topology evidence="1">Single-pass membrane protein</topology>
    </subcellularLocation>
    <subcellularLocation>
        <location evidence="2">Mitochondrion</location>
    </subcellularLocation>
</comment>
<keyword evidence="5" id="KW-0496">Mitochondrion</keyword>
<dbReference type="GO" id="GO:0016020">
    <property type="term" value="C:membrane"/>
    <property type="evidence" value="ECO:0007669"/>
    <property type="project" value="UniProtKB-SubCell"/>
</dbReference>
<evidence type="ECO:0000256" key="2">
    <source>
        <dbReference type="ARBA" id="ARBA00004173"/>
    </source>
</evidence>
<sequence length="620" mass="68782">MENSDHSAEGDPLKREDGTETGAPASTELKKGCKDLGFAKLTHWRTAVFFFSLFLCLTVVFAFSFIIPCPVRPQYLTSWNRTFNETVTYDFLAVEDANNDKVKDVVFVIKSGEGPNKTCAGEGLPSPCIFVVTVDGTDGETLWEQPLEPELHWAQCGLDKICLVSHSDKLTAIHKNGIIQWQQPQPGRQPSTPPVLSLPDLDGDEVGDVALLAHDSEKTEVVFLSGKTGSQIGSTVGLDAAKIDHHLFYRTIDGSDYILLEKDTGLFGVALWRVAAKAGIKVDLTKNQHWEDKVNTTTGLVPIFISAQVRQALKTTEKDHSNLLLVTSAQVVQVNGDLEILWMYNTSSVLGTPSFGHFNNDGILDVVIEKDVGNNTKKVIILDGMSGVVIWEVALQASPNSPQPASIYTSNSFSVFMFWGFVPRETSSSAQVSSNHHAYMLHPRYTKVLLESANVVDHIITFKATLLEHGRHAAYFTLTGPGSEGDEGTVILSKRKLKQDIPESRVIWIGTGEDTETNEDVKEDTSLVCKVEAQMAEEIQSKIENYRTAPFDARFPNQNQTRNCWSNYLDFHRCEKALEAKGVDTAPCDWYKKVYTSLCPNSWIEKWEEQKVDGTFPGKI</sequence>
<organism evidence="14 15">
    <name type="scientific">Mugilogobius chulae</name>
    <name type="common">yellowstripe goby</name>
    <dbReference type="NCBI Taxonomy" id="88201"/>
    <lineage>
        <taxon>Eukaryota</taxon>
        <taxon>Metazoa</taxon>
        <taxon>Chordata</taxon>
        <taxon>Craniata</taxon>
        <taxon>Vertebrata</taxon>
        <taxon>Euteleostomi</taxon>
        <taxon>Actinopterygii</taxon>
        <taxon>Neopterygii</taxon>
        <taxon>Teleostei</taxon>
        <taxon>Neoteleostei</taxon>
        <taxon>Acanthomorphata</taxon>
        <taxon>Gobiaria</taxon>
        <taxon>Gobiiformes</taxon>
        <taxon>Gobioidei</taxon>
        <taxon>Gobiidae</taxon>
        <taxon>Gobionellinae</taxon>
        <taxon>Mugilogobius</taxon>
    </lineage>
</organism>